<dbReference type="InterPro" id="IPR041667">
    <property type="entry name" value="Cupin_8"/>
</dbReference>
<organism evidence="2 3">
    <name type="scientific">Ceratobasidium theobromae</name>
    <dbReference type="NCBI Taxonomy" id="1582974"/>
    <lineage>
        <taxon>Eukaryota</taxon>
        <taxon>Fungi</taxon>
        <taxon>Dikarya</taxon>
        <taxon>Basidiomycota</taxon>
        <taxon>Agaricomycotina</taxon>
        <taxon>Agaricomycetes</taxon>
        <taxon>Cantharellales</taxon>
        <taxon>Ceratobasidiaceae</taxon>
        <taxon>Ceratobasidium</taxon>
    </lineage>
</organism>
<dbReference type="SUPFAM" id="SSF51197">
    <property type="entry name" value="Clavaminate synthase-like"/>
    <property type="match status" value="1"/>
</dbReference>
<comment type="caution">
    <text evidence="2">The sequence shown here is derived from an EMBL/GenBank/DDBJ whole genome shotgun (WGS) entry which is preliminary data.</text>
</comment>
<dbReference type="Gene3D" id="2.60.120.10">
    <property type="entry name" value="Jelly Rolls"/>
    <property type="match status" value="1"/>
</dbReference>
<sequence>MNTAFDKPTRQQREYLLHRLAQDYRDLNGTEVEVWTHTPSPLEFAKIASIGRPVLLRNTPGKTELPALTKWSDEYLFASMGERKLSVAVTPNGRADSLHTLSDGTRYFVEPHTERMTIHELFQAIARSEQVRQPTLFFASCVPTEPLYARSQDPSSEVYYLQSQNGNMFNAADFESPSPPVDSSSSELAPQLLADVPREIPWASGALGRAPDAVNIWIGGSRSVTSVHSDPYENVYAVIRGSKHFTLLPPTEGYTLREQRVPHAKYTRPSPESSLQVEPIAGSYVRWAEVDPALLTISDAEIGAPMRVTVKAGEALYLPAGWWHHVAQSGGGVNGVCVAVNWWYDVEMRGMIWTWMAFLRRMGAPDGDEDEDV</sequence>
<protein>
    <submittedName>
        <fullName evidence="2">Phospholipase</fullName>
    </submittedName>
</protein>
<keyword evidence="3" id="KW-1185">Reference proteome</keyword>
<name>A0A5N5QWC6_9AGAM</name>
<dbReference type="PANTHER" id="PTHR12461:SF99">
    <property type="entry name" value="BIFUNCTIONAL PEPTIDASE AND (3S)-LYSYL HYDROXYLASE JMJD7"/>
    <property type="match status" value="1"/>
</dbReference>
<gene>
    <name evidence="2" type="ORF">CTheo_1144</name>
</gene>
<dbReference type="EMBL" id="SSOP01000009">
    <property type="protein sequence ID" value="KAB5595467.1"/>
    <property type="molecule type" value="Genomic_DNA"/>
</dbReference>
<dbReference type="InterPro" id="IPR003347">
    <property type="entry name" value="JmjC_dom"/>
</dbReference>
<evidence type="ECO:0000259" key="1">
    <source>
        <dbReference type="PROSITE" id="PS51184"/>
    </source>
</evidence>
<reference evidence="2 3" key="1">
    <citation type="journal article" date="2019" name="Fungal Biol. Biotechnol.">
        <title>Draft genome sequence of fastidious pathogen Ceratobasidium theobromae, which causes vascular-streak dieback in Theobroma cacao.</title>
        <authorList>
            <person name="Ali S.S."/>
            <person name="Asman A."/>
            <person name="Shao J."/>
            <person name="Firmansyah A.P."/>
            <person name="Susilo A.W."/>
            <person name="Rosmana A."/>
            <person name="McMahon P."/>
            <person name="Junaid M."/>
            <person name="Guest D."/>
            <person name="Kheng T.Y."/>
            <person name="Meinhardt L.W."/>
            <person name="Bailey B.A."/>
        </authorList>
    </citation>
    <scope>NUCLEOTIDE SEQUENCE [LARGE SCALE GENOMIC DNA]</scope>
    <source>
        <strain evidence="2 3">CT2</strain>
    </source>
</reference>
<accession>A0A5N5QWC6</accession>
<dbReference type="Pfam" id="PF13621">
    <property type="entry name" value="Cupin_8"/>
    <property type="match status" value="1"/>
</dbReference>
<dbReference type="SMART" id="SM00558">
    <property type="entry name" value="JmjC"/>
    <property type="match status" value="1"/>
</dbReference>
<dbReference type="Proteomes" id="UP000383932">
    <property type="component" value="Unassembled WGS sequence"/>
</dbReference>
<evidence type="ECO:0000313" key="3">
    <source>
        <dbReference type="Proteomes" id="UP000383932"/>
    </source>
</evidence>
<dbReference type="PROSITE" id="PS51184">
    <property type="entry name" value="JMJC"/>
    <property type="match status" value="1"/>
</dbReference>
<evidence type="ECO:0000313" key="2">
    <source>
        <dbReference type="EMBL" id="KAB5595467.1"/>
    </source>
</evidence>
<dbReference type="OrthoDB" id="424465at2759"/>
<dbReference type="InterPro" id="IPR014710">
    <property type="entry name" value="RmlC-like_jellyroll"/>
</dbReference>
<dbReference type="AlphaFoldDB" id="A0A5N5QWC6"/>
<dbReference type="PANTHER" id="PTHR12461">
    <property type="entry name" value="HYPOXIA-INDUCIBLE FACTOR 1 ALPHA INHIBITOR-RELATED"/>
    <property type="match status" value="1"/>
</dbReference>
<feature type="domain" description="JmjC" evidence="1">
    <location>
        <begin position="163"/>
        <end position="359"/>
    </location>
</feature>
<proteinExistence type="predicted"/>